<proteinExistence type="predicted"/>
<gene>
    <name evidence="1" type="ORF">TEA_029201</name>
</gene>
<evidence type="ECO:0000313" key="2">
    <source>
        <dbReference type="Proteomes" id="UP000306102"/>
    </source>
</evidence>
<sequence>MVSFTIAATSSLTGVAIFVDSLTSLLRNFYSLVPRTSGYFSNDIKIGSDFAFVFKISSDFLCDFTIVYTRVILEWCLLLILLRSTVTNRASGGGDNRRRQRLATLVAAEAFGKVRSIKRQTELNEMFWGYELGSDFAFVFKISSDFLCDFTIVYTRDCCEVTHFIEMAWLFKEGKEVTRRSISCLINLGDANCHGDSTVAATSIGYTNAVVINTSF</sequence>
<evidence type="ECO:0000313" key="1">
    <source>
        <dbReference type="EMBL" id="THF97473.1"/>
    </source>
</evidence>
<dbReference type="Proteomes" id="UP000306102">
    <property type="component" value="Unassembled WGS sequence"/>
</dbReference>
<dbReference type="EMBL" id="SDRB02012530">
    <property type="protein sequence ID" value="THF97473.1"/>
    <property type="molecule type" value="Genomic_DNA"/>
</dbReference>
<comment type="caution">
    <text evidence="1">The sequence shown here is derived from an EMBL/GenBank/DDBJ whole genome shotgun (WGS) entry which is preliminary data.</text>
</comment>
<keyword evidence="2" id="KW-1185">Reference proteome</keyword>
<name>A0A4S4D6D4_CAMSN</name>
<protein>
    <submittedName>
        <fullName evidence="1">Uncharacterized protein</fullName>
    </submittedName>
</protein>
<reference evidence="1 2" key="1">
    <citation type="journal article" date="2018" name="Proc. Natl. Acad. Sci. U.S.A.">
        <title>Draft genome sequence of Camellia sinensis var. sinensis provides insights into the evolution of the tea genome and tea quality.</title>
        <authorList>
            <person name="Wei C."/>
            <person name="Yang H."/>
            <person name="Wang S."/>
            <person name="Zhao J."/>
            <person name="Liu C."/>
            <person name="Gao L."/>
            <person name="Xia E."/>
            <person name="Lu Y."/>
            <person name="Tai Y."/>
            <person name="She G."/>
            <person name="Sun J."/>
            <person name="Cao H."/>
            <person name="Tong W."/>
            <person name="Gao Q."/>
            <person name="Li Y."/>
            <person name="Deng W."/>
            <person name="Jiang X."/>
            <person name="Wang W."/>
            <person name="Chen Q."/>
            <person name="Zhang S."/>
            <person name="Li H."/>
            <person name="Wu J."/>
            <person name="Wang P."/>
            <person name="Li P."/>
            <person name="Shi C."/>
            <person name="Zheng F."/>
            <person name="Jian J."/>
            <person name="Huang B."/>
            <person name="Shan D."/>
            <person name="Shi M."/>
            <person name="Fang C."/>
            <person name="Yue Y."/>
            <person name="Li F."/>
            <person name="Li D."/>
            <person name="Wei S."/>
            <person name="Han B."/>
            <person name="Jiang C."/>
            <person name="Yin Y."/>
            <person name="Xia T."/>
            <person name="Zhang Z."/>
            <person name="Bennetzen J.L."/>
            <person name="Zhao S."/>
            <person name="Wan X."/>
        </authorList>
    </citation>
    <scope>NUCLEOTIDE SEQUENCE [LARGE SCALE GENOMIC DNA]</scope>
    <source>
        <strain evidence="2">cv. Shuchazao</strain>
        <tissue evidence="1">Leaf</tissue>
    </source>
</reference>
<dbReference type="AlphaFoldDB" id="A0A4S4D6D4"/>
<organism evidence="1 2">
    <name type="scientific">Camellia sinensis var. sinensis</name>
    <name type="common">China tea</name>
    <dbReference type="NCBI Taxonomy" id="542762"/>
    <lineage>
        <taxon>Eukaryota</taxon>
        <taxon>Viridiplantae</taxon>
        <taxon>Streptophyta</taxon>
        <taxon>Embryophyta</taxon>
        <taxon>Tracheophyta</taxon>
        <taxon>Spermatophyta</taxon>
        <taxon>Magnoliopsida</taxon>
        <taxon>eudicotyledons</taxon>
        <taxon>Gunneridae</taxon>
        <taxon>Pentapetalae</taxon>
        <taxon>asterids</taxon>
        <taxon>Ericales</taxon>
        <taxon>Theaceae</taxon>
        <taxon>Camellia</taxon>
    </lineage>
</organism>
<accession>A0A4S4D6D4</accession>